<dbReference type="PANTHER" id="PTHR43793:SF1">
    <property type="entry name" value="FAD SYNTHASE"/>
    <property type="match status" value="1"/>
</dbReference>
<dbReference type="Gene3D" id="2.60.120.10">
    <property type="entry name" value="Jelly Rolls"/>
    <property type="match status" value="1"/>
</dbReference>
<evidence type="ECO:0000256" key="1">
    <source>
        <dbReference type="ARBA" id="ARBA00022679"/>
    </source>
</evidence>
<evidence type="ECO:0000313" key="6">
    <source>
        <dbReference type="Proteomes" id="UP000177372"/>
    </source>
</evidence>
<protein>
    <recommendedName>
        <fullName evidence="7">Cytidyltransferase-like domain-containing protein</fullName>
    </recommendedName>
</protein>
<dbReference type="AlphaFoldDB" id="A0A1F6F2K0"/>
<dbReference type="EMBL" id="MFLZ01000014">
    <property type="protein sequence ID" value="OGG80052.1"/>
    <property type="molecule type" value="Genomic_DNA"/>
</dbReference>
<evidence type="ECO:0000256" key="2">
    <source>
        <dbReference type="ARBA" id="ARBA00022695"/>
    </source>
</evidence>
<evidence type="ECO:0000259" key="3">
    <source>
        <dbReference type="Pfam" id="PF01050"/>
    </source>
</evidence>
<dbReference type="InterPro" id="IPR014710">
    <property type="entry name" value="RmlC-like_jellyroll"/>
</dbReference>
<evidence type="ECO:0000259" key="4">
    <source>
        <dbReference type="Pfam" id="PF01467"/>
    </source>
</evidence>
<dbReference type="Proteomes" id="UP000177372">
    <property type="component" value="Unassembled WGS sequence"/>
</dbReference>
<accession>A0A1F6F2K0</accession>
<sequence>MKKRKPLSVAVSGGFDPLHIGHARLFRAARKLGDKLVVILNNDNWLRAKKGFVFMPQKERAELIRTLPFVDTVVLTKHRRDDPDRSVCRVLEKIRPAIFANGGDRFAKNTPEVALCKRLGIKMIFNVGRGGKVQSSSWMIEAARKPASRTVRPWGSYFGWDSGKRWNLKTVYIRPGKRLSLQYHRGRSEHWILVEGDATATIQSPSGLMETYPLRLGESFRVGKGAVHRLESKRGGVIVEVALGHFDEEDIVRLEDDYGRAKNKSRSGRR</sequence>
<gene>
    <name evidence="5" type="ORF">A3A39_03095</name>
</gene>
<name>A0A1F6F2K0_9BACT</name>
<dbReference type="Pfam" id="PF01050">
    <property type="entry name" value="MannoseP_isomer"/>
    <property type="match status" value="1"/>
</dbReference>
<dbReference type="InterPro" id="IPR050385">
    <property type="entry name" value="Archaeal_FAD_synthase"/>
</dbReference>
<keyword evidence="2" id="KW-0548">Nucleotidyltransferase</keyword>
<dbReference type="InterPro" id="IPR014729">
    <property type="entry name" value="Rossmann-like_a/b/a_fold"/>
</dbReference>
<dbReference type="SUPFAM" id="SSF52374">
    <property type="entry name" value="Nucleotidylyl transferase"/>
    <property type="match status" value="1"/>
</dbReference>
<dbReference type="CDD" id="cd02213">
    <property type="entry name" value="cupin_PMI_typeII_C"/>
    <property type="match status" value="1"/>
</dbReference>
<dbReference type="InterPro" id="IPR001538">
    <property type="entry name" value="Man6P_isomerase-2_C"/>
</dbReference>
<proteinExistence type="predicted"/>
<organism evidence="5 6">
    <name type="scientific">Candidatus Kaiserbacteria bacterium RIFCSPLOWO2_01_FULL_54_13</name>
    <dbReference type="NCBI Taxonomy" id="1798512"/>
    <lineage>
        <taxon>Bacteria</taxon>
        <taxon>Candidatus Kaiseribacteriota</taxon>
    </lineage>
</organism>
<dbReference type="GO" id="GO:0016779">
    <property type="term" value="F:nucleotidyltransferase activity"/>
    <property type="evidence" value="ECO:0007669"/>
    <property type="project" value="UniProtKB-KW"/>
</dbReference>
<dbReference type="Pfam" id="PF01467">
    <property type="entry name" value="CTP_transf_like"/>
    <property type="match status" value="1"/>
</dbReference>
<feature type="domain" description="Cytidyltransferase-like" evidence="4">
    <location>
        <begin position="12"/>
        <end position="108"/>
    </location>
</feature>
<dbReference type="Gene3D" id="3.40.50.620">
    <property type="entry name" value="HUPs"/>
    <property type="match status" value="1"/>
</dbReference>
<dbReference type="NCBIfam" id="TIGR00125">
    <property type="entry name" value="cyt_tran_rel"/>
    <property type="match status" value="1"/>
</dbReference>
<comment type="caution">
    <text evidence="5">The sequence shown here is derived from an EMBL/GenBank/DDBJ whole genome shotgun (WGS) entry which is preliminary data.</text>
</comment>
<feature type="domain" description="Mannose-6-phosphate isomerase type II C-terminal" evidence="3">
    <location>
        <begin position="148"/>
        <end position="256"/>
    </location>
</feature>
<dbReference type="STRING" id="1798512.A3A39_03095"/>
<evidence type="ECO:0008006" key="7">
    <source>
        <dbReference type="Google" id="ProtNLM"/>
    </source>
</evidence>
<dbReference type="PANTHER" id="PTHR43793">
    <property type="entry name" value="FAD SYNTHASE"/>
    <property type="match status" value="1"/>
</dbReference>
<dbReference type="InterPro" id="IPR004821">
    <property type="entry name" value="Cyt_trans-like"/>
</dbReference>
<dbReference type="InterPro" id="IPR011051">
    <property type="entry name" value="RmlC_Cupin_sf"/>
</dbReference>
<evidence type="ECO:0000313" key="5">
    <source>
        <dbReference type="EMBL" id="OGG80052.1"/>
    </source>
</evidence>
<dbReference type="GO" id="GO:0005976">
    <property type="term" value="P:polysaccharide metabolic process"/>
    <property type="evidence" value="ECO:0007669"/>
    <property type="project" value="InterPro"/>
</dbReference>
<keyword evidence="1" id="KW-0808">Transferase</keyword>
<dbReference type="SUPFAM" id="SSF51182">
    <property type="entry name" value="RmlC-like cupins"/>
    <property type="match status" value="1"/>
</dbReference>
<reference evidence="5 6" key="1">
    <citation type="journal article" date="2016" name="Nat. Commun.">
        <title>Thousands of microbial genomes shed light on interconnected biogeochemical processes in an aquifer system.</title>
        <authorList>
            <person name="Anantharaman K."/>
            <person name="Brown C.T."/>
            <person name="Hug L.A."/>
            <person name="Sharon I."/>
            <person name="Castelle C.J."/>
            <person name="Probst A.J."/>
            <person name="Thomas B.C."/>
            <person name="Singh A."/>
            <person name="Wilkins M.J."/>
            <person name="Karaoz U."/>
            <person name="Brodie E.L."/>
            <person name="Williams K.H."/>
            <person name="Hubbard S.S."/>
            <person name="Banfield J.F."/>
        </authorList>
    </citation>
    <scope>NUCLEOTIDE SEQUENCE [LARGE SCALE GENOMIC DNA]</scope>
</reference>